<feature type="region of interest" description="Disordered" evidence="11">
    <location>
        <begin position="1"/>
        <end position="20"/>
    </location>
</feature>
<evidence type="ECO:0000256" key="7">
    <source>
        <dbReference type="ARBA" id="ARBA00023146"/>
    </source>
</evidence>
<keyword evidence="4 10" id="KW-0067">ATP-binding</keyword>
<evidence type="ECO:0000256" key="1">
    <source>
        <dbReference type="ARBA" id="ARBA00022490"/>
    </source>
</evidence>
<evidence type="ECO:0000313" key="15">
    <source>
        <dbReference type="EMBL" id="PDV99519.1"/>
    </source>
</evidence>
<dbReference type="FunFam" id="3.40.50.620:FF:000020">
    <property type="entry name" value="Valine--tRNA ligase, mitochondrial"/>
    <property type="match status" value="1"/>
</dbReference>
<dbReference type="SUPFAM" id="SSF50677">
    <property type="entry name" value="ValRS/IleRS/LeuRS editing domain"/>
    <property type="match status" value="1"/>
</dbReference>
<dbReference type="PANTHER" id="PTHR11946">
    <property type="entry name" value="VALYL-TRNA SYNTHETASES"/>
    <property type="match status" value="1"/>
</dbReference>
<sequence>MTQEAQASAPQRPTEMAKAYEHQQVEQQLYAWWEQGGFFAPRDDAPGPPFVIAIPPPNVTGELHLGHAMFVTIEDLMIRWRRMQGYQTLWVPGVDHAGIATQSQVEKLLRSEGTSRQEVGREEFLRRTWAWKARYGGEISQQLRRLGASCDWTRERFTLDEGLSYAVHTAFKRLYDDGLIYRDTYLVNWSPALQTAVSDLEVEYEQRNVSIWYVRYPVLSPEWSAPQGAWGSGTWASGAVEWITVATTRPETILGDTAVAVAPDDERYAALIGREVLLPALGRTIPIIADHYVDKEFGSGAVKITPAHDKNDYEVGKRHQLPLINIMNKDATINEAGGPYAGLERFAARKAMLADLEREGLLVKTEPHSMSVGISQRGGEVIEPLLSEQWFVRTKPLAALALASVREGRTRIIPDRFEKIYFNWLDNIEDWCISRQLWWGHRIPVWYLPDGSIVVPGPDEAPPTEGVQDPDVLDTWFSSGLWPFSTLGWPEATADLQRFYPTSVMETGYDIIFFWVARMMMMGCYLTGQEPFHTIYLHGLVRDEHGRKMSKSFGNAVNPLEVMDTQGTDALRFTLATSGTPGQDLNLNPQRIEAARNFANKLWNITRFVLSRLDMDALREPLAQADGDFARVIATLRPQLTLADRWILSAYARLVAEVDRLLEAYSLGEAGRQIQDFLWSDFADWYVELAKVQLDHDAASKQTTSIVLYGILEGSLRLLHPLMPFVTEELWQYVTSTMPTRSHYTEVPRTVMLAAYPMPMPELRDEAAEQQWALVRELIVAIRNARSEYKVEAAKWVTAIIAGAAQTEVLRAQGPLIARLGRVRADDLTIVERLDVKPRQAATIVLGSVECYLPLAGMIDLDAERARLQKELAAAEADVARREAKLSNEGFVARAPAAIVEREREGLATARVTLATLQARLTDLSA</sequence>
<dbReference type="PRINTS" id="PR00986">
    <property type="entry name" value="TRNASYNTHVAL"/>
</dbReference>
<dbReference type="GO" id="GO:0005524">
    <property type="term" value="F:ATP binding"/>
    <property type="evidence" value="ECO:0007669"/>
    <property type="project" value="UniProtKB-UniRule"/>
</dbReference>
<evidence type="ECO:0000256" key="6">
    <source>
        <dbReference type="ARBA" id="ARBA00023054"/>
    </source>
</evidence>
<keyword evidence="16" id="KW-1185">Reference proteome</keyword>
<dbReference type="Pfam" id="PF00133">
    <property type="entry name" value="tRNA-synt_1"/>
    <property type="match status" value="2"/>
</dbReference>
<dbReference type="RefSeq" id="WP_097651840.1">
    <property type="nucleotide sequence ID" value="NZ_LYXE01000069.1"/>
</dbReference>
<dbReference type="OrthoDB" id="9810365at2"/>
<dbReference type="NCBIfam" id="NF004349">
    <property type="entry name" value="PRK05729.1"/>
    <property type="match status" value="1"/>
</dbReference>
<dbReference type="EMBL" id="LYXE01000069">
    <property type="protein sequence ID" value="PDV99519.1"/>
    <property type="molecule type" value="Genomic_DNA"/>
</dbReference>
<dbReference type="InterPro" id="IPR002300">
    <property type="entry name" value="aa-tRNA-synth_Ia"/>
</dbReference>
<dbReference type="CDD" id="cd07962">
    <property type="entry name" value="Anticodon_Ia_Val"/>
    <property type="match status" value="1"/>
</dbReference>
<comment type="domain">
    <text evidence="10">The C-terminal coiled-coil domain is crucial for aminoacylation activity.</text>
</comment>
<comment type="catalytic activity">
    <reaction evidence="8 10">
        <text>tRNA(Val) + L-valine + ATP = L-valyl-tRNA(Val) + AMP + diphosphate</text>
        <dbReference type="Rhea" id="RHEA:10704"/>
        <dbReference type="Rhea" id="RHEA-COMP:9672"/>
        <dbReference type="Rhea" id="RHEA-COMP:9708"/>
        <dbReference type="ChEBI" id="CHEBI:30616"/>
        <dbReference type="ChEBI" id="CHEBI:33019"/>
        <dbReference type="ChEBI" id="CHEBI:57762"/>
        <dbReference type="ChEBI" id="CHEBI:78442"/>
        <dbReference type="ChEBI" id="CHEBI:78537"/>
        <dbReference type="ChEBI" id="CHEBI:456215"/>
        <dbReference type="EC" id="6.1.1.9"/>
    </reaction>
</comment>
<feature type="coiled-coil region" evidence="10">
    <location>
        <begin position="858"/>
        <end position="885"/>
    </location>
</feature>
<reference evidence="15 16" key="1">
    <citation type="submission" date="2016-05" db="EMBL/GenBank/DDBJ databases">
        <authorList>
            <person name="Lavstsen T."/>
            <person name="Jespersen J.S."/>
        </authorList>
    </citation>
    <scope>NUCLEOTIDE SEQUENCE [LARGE SCALE GENOMIC DNA]</scope>
    <source>
        <strain evidence="15 16">B7-9</strain>
    </source>
</reference>
<comment type="domain">
    <text evidence="10">ValRS has two distinct active sites: one for aminoacylation and one for editing. The misactivated threonine is translocated from the active site to the editing site.</text>
</comment>
<dbReference type="InterPro" id="IPR014729">
    <property type="entry name" value="Rossmann-like_a/b/a_fold"/>
</dbReference>
<evidence type="ECO:0000259" key="14">
    <source>
        <dbReference type="Pfam" id="PF10458"/>
    </source>
</evidence>
<evidence type="ECO:0000256" key="8">
    <source>
        <dbReference type="ARBA" id="ARBA00047552"/>
    </source>
</evidence>
<evidence type="ECO:0000256" key="5">
    <source>
        <dbReference type="ARBA" id="ARBA00022917"/>
    </source>
</evidence>
<evidence type="ECO:0000256" key="9">
    <source>
        <dbReference type="ARBA" id="ARBA00060830"/>
    </source>
</evidence>
<feature type="binding site" evidence="10">
    <location>
        <position position="551"/>
    </location>
    <ligand>
        <name>ATP</name>
        <dbReference type="ChEBI" id="CHEBI:30616"/>
    </ligand>
</feature>
<proteinExistence type="inferred from homology"/>
<dbReference type="Gene3D" id="1.10.287.380">
    <property type="entry name" value="Valyl-tRNA synthetase, C-terminal domain"/>
    <property type="match status" value="1"/>
</dbReference>
<accession>A0A2H3L3Z4</accession>
<dbReference type="SUPFAM" id="SSF47323">
    <property type="entry name" value="Anticodon-binding domain of a subclass of class I aminoacyl-tRNA synthetases"/>
    <property type="match status" value="1"/>
</dbReference>
<organism evidence="15 16">
    <name type="scientific">Candidatus Chloroploca asiatica</name>
    <dbReference type="NCBI Taxonomy" id="1506545"/>
    <lineage>
        <taxon>Bacteria</taxon>
        <taxon>Bacillati</taxon>
        <taxon>Chloroflexota</taxon>
        <taxon>Chloroflexia</taxon>
        <taxon>Chloroflexales</taxon>
        <taxon>Chloroflexineae</taxon>
        <taxon>Oscillochloridaceae</taxon>
        <taxon>Candidatus Chloroploca</taxon>
    </lineage>
</organism>
<dbReference type="InterPro" id="IPR037118">
    <property type="entry name" value="Val-tRNA_synth_C_sf"/>
</dbReference>
<dbReference type="GO" id="GO:0005829">
    <property type="term" value="C:cytosol"/>
    <property type="evidence" value="ECO:0007669"/>
    <property type="project" value="TreeGrafter"/>
</dbReference>
<evidence type="ECO:0000259" key="12">
    <source>
        <dbReference type="Pfam" id="PF00133"/>
    </source>
</evidence>
<feature type="domain" description="Aminoacyl-tRNA synthetase class Ia" evidence="12">
    <location>
        <begin position="467"/>
        <end position="587"/>
    </location>
</feature>
<evidence type="ECO:0000256" key="3">
    <source>
        <dbReference type="ARBA" id="ARBA00022741"/>
    </source>
</evidence>
<dbReference type="InterPro" id="IPR001412">
    <property type="entry name" value="aa-tRNA-synth_I_CS"/>
</dbReference>
<dbReference type="InterPro" id="IPR010978">
    <property type="entry name" value="tRNA-bd_arm"/>
</dbReference>
<dbReference type="CDD" id="cd00817">
    <property type="entry name" value="ValRS_core"/>
    <property type="match status" value="1"/>
</dbReference>
<feature type="domain" description="Methionyl/Valyl/Leucyl/Isoleucyl-tRNA synthetase anticodon-binding" evidence="13">
    <location>
        <begin position="644"/>
        <end position="797"/>
    </location>
</feature>
<dbReference type="Pfam" id="PF08264">
    <property type="entry name" value="Anticodon_1"/>
    <property type="match status" value="1"/>
</dbReference>
<dbReference type="InterPro" id="IPR009008">
    <property type="entry name" value="Val/Leu/Ile-tRNA-synth_edit"/>
</dbReference>
<comment type="caution">
    <text evidence="15">The sequence shown here is derived from an EMBL/GenBank/DDBJ whole genome shotgun (WGS) entry which is preliminary data.</text>
</comment>
<dbReference type="Pfam" id="PF10458">
    <property type="entry name" value="Val_tRNA-synt_C"/>
    <property type="match status" value="1"/>
</dbReference>
<feature type="domain" description="Valyl-tRNA synthetase tRNA-binding arm" evidence="14">
    <location>
        <begin position="860"/>
        <end position="924"/>
    </location>
</feature>
<dbReference type="AlphaFoldDB" id="A0A2H3L3Z4"/>
<dbReference type="GO" id="GO:0006438">
    <property type="term" value="P:valyl-tRNA aminoacylation"/>
    <property type="evidence" value="ECO:0007669"/>
    <property type="project" value="UniProtKB-UniRule"/>
</dbReference>
<keyword evidence="2 10" id="KW-0436">Ligase</keyword>
<evidence type="ECO:0000259" key="13">
    <source>
        <dbReference type="Pfam" id="PF08264"/>
    </source>
</evidence>
<dbReference type="Proteomes" id="UP000220922">
    <property type="component" value="Unassembled WGS sequence"/>
</dbReference>
<keyword evidence="1 10" id="KW-0963">Cytoplasm</keyword>
<feature type="short sequence motif" description="'HIGH' region" evidence="10">
    <location>
        <begin position="57"/>
        <end position="67"/>
    </location>
</feature>
<dbReference type="InterPro" id="IPR002303">
    <property type="entry name" value="Valyl-tRNA_ligase"/>
</dbReference>
<dbReference type="InterPro" id="IPR009080">
    <property type="entry name" value="tRNAsynth_Ia_anticodon-bd"/>
</dbReference>
<dbReference type="InterPro" id="IPR019499">
    <property type="entry name" value="Val-tRNA_synth_tRNA-bd"/>
</dbReference>
<gene>
    <name evidence="10" type="primary">valS</name>
    <name evidence="15" type="ORF">A9Q02_12065</name>
</gene>
<evidence type="ECO:0000313" key="16">
    <source>
        <dbReference type="Proteomes" id="UP000220922"/>
    </source>
</evidence>
<evidence type="ECO:0000256" key="2">
    <source>
        <dbReference type="ARBA" id="ARBA00022598"/>
    </source>
</evidence>
<dbReference type="FunFam" id="1.10.730.10:FF:000014">
    <property type="entry name" value="Valine--tRNA ligase"/>
    <property type="match status" value="1"/>
</dbReference>
<keyword evidence="6 10" id="KW-0175">Coiled coil</keyword>
<dbReference type="FunFam" id="1.10.287.380:FF:000001">
    <property type="entry name" value="Valine--tRNA ligase"/>
    <property type="match status" value="1"/>
</dbReference>
<name>A0A2H3L3Z4_9CHLR</name>
<evidence type="ECO:0000256" key="10">
    <source>
        <dbReference type="HAMAP-Rule" id="MF_02004"/>
    </source>
</evidence>
<dbReference type="InterPro" id="IPR013155">
    <property type="entry name" value="M/V/L/I-tRNA-synth_anticd-bd"/>
</dbReference>
<dbReference type="HAMAP" id="MF_02004">
    <property type="entry name" value="Val_tRNA_synth_type1"/>
    <property type="match status" value="1"/>
</dbReference>
<dbReference type="PANTHER" id="PTHR11946:SF93">
    <property type="entry name" value="VALINE--TRNA LIGASE, CHLOROPLASTIC_MITOCHONDRIAL 2"/>
    <property type="match status" value="1"/>
</dbReference>
<dbReference type="SUPFAM" id="SSF46589">
    <property type="entry name" value="tRNA-binding arm"/>
    <property type="match status" value="1"/>
</dbReference>
<comment type="subcellular location">
    <subcellularLocation>
        <location evidence="10">Cytoplasm</location>
    </subcellularLocation>
</comment>
<keyword evidence="7 10" id="KW-0030">Aminoacyl-tRNA synthetase</keyword>
<dbReference type="Gene3D" id="1.10.730.10">
    <property type="entry name" value="Isoleucyl-tRNA Synthetase, Domain 1"/>
    <property type="match status" value="1"/>
</dbReference>
<protein>
    <recommendedName>
        <fullName evidence="10">Valine--tRNA ligase</fullName>
        <ecNumber evidence="10">6.1.1.9</ecNumber>
    </recommendedName>
    <alternativeName>
        <fullName evidence="10">Valyl-tRNA synthetase</fullName>
        <shortName evidence="10">ValRS</shortName>
    </alternativeName>
</protein>
<dbReference type="InterPro" id="IPR033705">
    <property type="entry name" value="Anticodon_Ia_Val"/>
</dbReference>
<dbReference type="Gene3D" id="3.90.740.10">
    <property type="entry name" value="Valyl/Leucyl/Isoleucyl-tRNA synthetase, editing domain"/>
    <property type="match status" value="1"/>
</dbReference>
<feature type="short sequence motif" description="'KMSKS' region" evidence="10">
    <location>
        <begin position="548"/>
        <end position="552"/>
    </location>
</feature>
<dbReference type="GO" id="GO:0002161">
    <property type="term" value="F:aminoacyl-tRNA deacylase activity"/>
    <property type="evidence" value="ECO:0007669"/>
    <property type="project" value="InterPro"/>
</dbReference>
<feature type="domain" description="Aminoacyl-tRNA synthetase class Ia" evidence="12">
    <location>
        <begin position="28"/>
        <end position="452"/>
    </location>
</feature>
<dbReference type="EC" id="6.1.1.9" evidence="10"/>
<dbReference type="SUPFAM" id="SSF52374">
    <property type="entry name" value="Nucleotidylyl transferase"/>
    <property type="match status" value="1"/>
</dbReference>
<dbReference type="GO" id="GO:0004832">
    <property type="term" value="F:valine-tRNA ligase activity"/>
    <property type="evidence" value="ECO:0007669"/>
    <property type="project" value="UniProtKB-UniRule"/>
</dbReference>
<comment type="subunit">
    <text evidence="10">Monomer.</text>
</comment>
<dbReference type="NCBIfam" id="TIGR00422">
    <property type="entry name" value="valS"/>
    <property type="match status" value="1"/>
</dbReference>
<evidence type="ECO:0000256" key="4">
    <source>
        <dbReference type="ARBA" id="ARBA00022840"/>
    </source>
</evidence>
<comment type="similarity">
    <text evidence="9 10">Belongs to the class-I aminoacyl-tRNA synthetase family. ValS type 1 subfamily.</text>
</comment>
<feature type="compositionally biased region" description="Polar residues" evidence="11">
    <location>
        <begin position="1"/>
        <end position="11"/>
    </location>
</feature>
<dbReference type="PROSITE" id="PS00178">
    <property type="entry name" value="AA_TRNA_LIGASE_I"/>
    <property type="match status" value="1"/>
</dbReference>
<keyword evidence="3 10" id="KW-0547">Nucleotide-binding</keyword>
<keyword evidence="5 10" id="KW-0648">Protein biosynthesis</keyword>
<dbReference type="FunFam" id="3.90.740.10:FF:000010">
    <property type="entry name" value="Valine--tRNA ligase"/>
    <property type="match status" value="1"/>
</dbReference>
<dbReference type="FunFam" id="3.40.50.620:FF:000098">
    <property type="entry name" value="Valine--tRNA ligase"/>
    <property type="match status" value="1"/>
</dbReference>
<comment type="function">
    <text evidence="10">Catalyzes the attachment of valine to tRNA(Val). As ValRS can inadvertently accommodate and process structurally similar amino acids such as threonine, to avoid such errors, it has a 'posttransfer' editing activity that hydrolyzes mischarged Thr-tRNA(Val) in a tRNA-dependent manner.</text>
</comment>
<dbReference type="Gene3D" id="3.40.50.620">
    <property type="entry name" value="HUPs"/>
    <property type="match status" value="2"/>
</dbReference>
<evidence type="ECO:0000256" key="11">
    <source>
        <dbReference type="SAM" id="MobiDB-lite"/>
    </source>
</evidence>